<sequence>MLKVSVYLRRPAQISVSLLRPAQPLNFCLKVTSTFLFVSDDLHIAFKSLSEALLKIFVSLRRPAQRDWFTYRPKPYIGATQSATLPDIQHVLTGYCPQLKHRNTTDTEQRAGSASASSLWPP</sequence>
<evidence type="ECO:0000256" key="1">
    <source>
        <dbReference type="SAM" id="MobiDB-lite"/>
    </source>
</evidence>
<proteinExistence type="predicted"/>
<dbReference type="Proteomes" id="UP001234989">
    <property type="component" value="Chromosome 6"/>
</dbReference>
<feature type="region of interest" description="Disordered" evidence="1">
    <location>
        <begin position="102"/>
        <end position="122"/>
    </location>
</feature>
<keyword evidence="3" id="KW-1185">Reference proteome</keyword>
<gene>
    <name evidence="2" type="ORF">MTR67_025441</name>
</gene>
<reference evidence="2" key="1">
    <citation type="submission" date="2023-08" db="EMBL/GenBank/DDBJ databases">
        <title>A de novo genome assembly of Solanum verrucosum Schlechtendal, a Mexican diploid species geographically isolated from the other diploid A-genome species in potato relatives.</title>
        <authorList>
            <person name="Hosaka K."/>
        </authorList>
    </citation>
    <scope>NUCLEOTIDE SEQUENCE</scope>
    <source>
        <tissue evidence="2">Young leaves</tissue>
    </source>
</reference>
<dbReference type="EMBL" id="CP133617">
    <property type="protein sequence ID" value="WMV32056.1"/>
    <property type="molecule type" value="Genomic_DNA"/>
</dbReference>
<evidence type="ECO:0000313" key="3">
    <source>
        <dbReference type="Proteomes" id="UP001234989"/>
    </source>
</evidence>
<protein>
    <submittedName>
        <fullName evidence="2">Uncharacterized protein</fullName>
    </submittedName>
</protein>
<accession>A0AAF0QYT2</accession>
<dbReference type="AlphaFoldDB" id="A0AAF0QYT2"/>
<organism evidence="2 3">
    <name type="scientific">Solanum verrucosum</name>
    <dbReference type="NCBI Taxonomy" id="315347"/>
    <lineage>
        <taxon>Eukaryota</taxon>
        <taxon>Viridiplantae</taxon>
        <taxon>Streptophyta</taxon>
        <taxon>Embryophyta</taxon>
        <taxon>Tracheophyta</taxon>
        <taxon>Spermatophyta</taxon>
        <taxon>Magnoliopsida</taxon>
        <taxon>eudicotyledons</taxon>
        <taxon>Gunneridae</taxon>
        <taxon>Pentapetalae</taxon>
        <taxon>asterids</taxon>
        <taxon>lamiids</taxon>
        <taxon>Solanales</taxon>
        <taxon>Solanaceae</taxon>
        <taxon>Solanoideae</taxon>
        <taxon>Solaneae</taxon>
        <taxon>Solanum</taxon>
    </lineage>
</organism>
<feature type="compositionally biased region" description="Polar residues" evidence="1">
    <location>
        <begin position="110"/>
        <end position="122"/>
    </location>
</feature>
<name>A0AAF0QYT2_SOLVR</name>
<evidence type="ECO:0000313" key="2">
    <source>
        <dbReference type="EMBL" id="WMV32056.1"/>
    </source>
</evidence>